<evidence type="ECO:0000313" key="2">
    <source>
        <dbReference type="Proteomes" id="UP000246104"/>
    </source>
</evidence>
<reference evidence="1 2" key="1">
    <citation type="submission" date="2018-02" db="EMBL/GenBank/DDBJ databases">
        <title>Genomic Reconstructions from Amazon Rainforest and Pasture Soil Reveal Novel Insights into the Physiology of Candidate Phyla in Tropical Sites.</title>
        <authorList>
            <person name="Kroeger M.E."/>
            <person name="Delmont T."/>
            <person name="Eren A.M."/>
            <person name="Guo J."/>
            <person name="Meyer K.M."/>
            <person name="Khan K."/>
            <person name="Rodrigues J.L.M."/>
            <person name="Bohannan B.J.M."/>
            <person name="Tringe S."/>
            <person name="Borges C.D."/>
            <person name="Tiedje J."/>
            <person name="Tsai S.M."/>
            <person name="Nusslein K."/>
        </authorList>
    </citation>
    <scope>NUCLEOTIDE SEQUENCE [LARGE SCALE GENOMIC DNA]</scope>
    <source>
        <strain evidence="1">Amazon FNV 2010 28 9</strain>
    </source>
</reference>
<comment type="caution">
    <text evidence="1">The sequence shown here is derived from an EMBL/GenBank/DDBJ whole genome shotgun (WGS) entry which is preliminary data.</text>
</comment>
<evidence type="ECO:0008006" key="3">
    <source>
        <dbReference type="Google" id="ProtNLM"/>
    </source>
</evidence>
<accession>A0A317JM99</accession>
<name>A0A317JM99_9BACT</name>
<proteinExistence type="predicted"/>
<organism evidence="1 2">
    <name type="scientific">Candidatus Cerribacteria bacterium 'Amazon FNV 2010 28 9'</name>
    <dbReference type="NCBI Taxonomy" id="2081795"/>
    <lineage>
        <taxon>Bacteria</taxon>
        <taxon>Candidatus Cerribacteria</taxon>
    </lineage>
</organism>
<evidence type="ECO:0000313" key="1">
    <source>
        <dbReference type="EMBL" id="PWU22749.1"/>
    </source>
</evidence>
<protein>
    <recommendedName>
        <fullName evidence="3">Transcriptional regulator</fullName>
    </recommendedName>
</protein>
<dbReference type="EMBL" id="PSRQ01000057">
    <property type="protein sequence ID" value="PWU22749.1"/>
    <property type="molecule type" value="Genomic_DNA"/>
</dbReference>
<sequence>MTERTNQKLNTAYGEFISELSQTNSADLSPLMAQAILIGVVDQLYFKGKLSPAQLEEFKDIVRLMIKDK</sequence>
<dbReference type="Proteomes" id="UP000246104">
    <property type="component" value="Unassembled WGS sequence"/>
</dbReference>
<dbReference type="AlphaFoldDB" id="A0A317JM99"/>
<gene>
    <name evidence="1" type="ORF">C5B42_05150</name>
</gene>